<feature type="transmembrane region" description="Helical" evidence="7">
    <location>
        <begin position="49"/>
        <end position="67"/>
    </location>
</feature>
<organism evidence="10 11">
    <name type="scientific">Chrysophaeum taylorii</name>
    <dbReference type="NCBI Taxonomy" id="2483200"/>
    <lineage>
        <taxon>Eukaryota</taxon>
        <taxon>Sar</taxon>
        <taxon>Stramenopiles</taxon>
        <taxon>Ochrophyta</taxon>
        <taxon>Pelagophyceae</taxon>
        <taxon>Pelagomonadales</taxon>
        <taxon>Pelagomonadaceae</taxon>
        <taxon>Chrysophaeum</taxon>
    </lineage>
</organism>
<dbReference type="PANTHER" id="PTHR22883:SF405">
    <property type="entry name" value="PALMITOYLTRANSFERASE"/>
    <property type="match status" value="1"/>
</dbReference>
<dbReference type="PANTHER" id="PTHR22883">
    <property type="entry name" value="ZINC FINGER DHHC DOMAIN CONTAINING PROTEIN"/>
    <property type="match status" value="1"/>
</dbReference>
<dbReference type="Proteomes" id="UP001230188">
    <property type="component" value="Unassembled WGS sequence"/>
</dbReference>
<evidence type="ECO:0000256" key="5">
    <source>
        <dbReference type="ARBA" id="ARBA00023136"/>
    </source>
</evidence>
<dbReference type="EC" id="2.3.1.225" evidence="7"/>
<dbReference type="GO" id="GO:0005794">
    <property type="term" value="C:Golgi apparatus"/>
    <property type="evidence" value="ECO:0007669"/>
    <property type="project" value="TreeGrafter"/>
</dbReference>
<sequence length="342" mass="38034">MAPICGTSHNARCWLCTDSCGLFCAGLTITLIMFSQWTVSKQIITTIHAWPWLHLVVFNLVGALALFSHLRAMLSDPGAVPKNAEPLPCDSQRLREAKAQGASHRKRTKGWCHRCGAYKPPRAHHCNVTGRCVVKLDHYCPWTNNAIGVRNHKFFLLFIWYTFVFCVYALAILVHTGYTSIKTEEGGPETFGISVLVVGMCGVLFGLFTSCMLCDQWSVLSTNVAKIDRLKGEELAVSSEVNEVFGGRTRGFHMHWLLPLNVQYPKSVHDDVMGFRVPEATKAELLVHESVEETKNADGASHDIENPAENDGNGSLDDIKRNEETFSVLQDEAATSLINRSR</sequence>
<feature type="transmembrane region" description="Helical" evidence="7">
    <location>
        <begin position="154"/>
        <end position="178"/>
    </location>
</feature>
<comment type="catalytic activity">
    <reaction evidence="7">
        <text>L-cysteinyl-[protein] + hexadecanoyl-CoA = S-hexadecanoyl-L-cysteinyl-[protein] + CoA</text>
        <dbReference type="Rhea" id="RHEA:36683"/>
        <dbReference type="Rhea" id="RHEA-COMP:10131"/>
        <dbReference type="Rhea" id="RHEA-COMP:11032"/>
        <dbReference type="ChEBI" id="CHEBI:29950"/>
        <dbReference type="ChEBI" id="CHEBI:57287"/>
        <dbReference type="ChEBI" id="CHEBI:57379"/>
        <dbReference type="ChEBI" id="CHEBI:74151"/>
        <dbReference type="EC" id="2.3.1.225"/>
    </reaction>
</comment>
<accession>A0AAD7UH46</accession>
<evidence type="ECO:0000256" key="7">
    <source>
        <dbReference type="RuleBase" id="RU079119"/>
    </source>
</evidence>
<evidence type="ECO:0000256" key="2">
    <source>
        <dbReference type="ARBA" id="ARBA00022679"/>
    </source>
</evidence>
<keyword evidence="2 7" id="KW-0808">Transferase</keyword>
<dbReference type="PROSITE" id="PS50216">
    <property type="entry name" value="DHHC"/>
    <property type="match status" value="1"/>
</dbReference>
<comment type="subcellular location">
    <subcellularLocation>
        <location evidence="1">Membrane</location>
        <topology evidence="1">Multi-pass membrane protein</topology>
    </subcellularLocation>
</comment>
<protein>
    <recommendedName>
        <fullName evidence="7">Palmitoyltransferase</fullName>
        <ecNumber evidence="7">2.3.1.225</ecNumber>
    </recommendedName>
</protein>
<reference evidence="10" key="1">
    <citation type="submission" date="2023-01" db="EMBL/GenBank/DDBJ databases">
        <title>Metagenome sequencing of chrysophaentin producing Chrysophaeum taylorii.</title>
        <authorList>
            <person name="Davison J."/>
            <person name="Bewley C."/>
        </authorList>
    </citation>
    <scope>NUCLEOTIDE SEQUENCE</scope>
    <source>
        <strain evidence="10">NIES-1699</strain>
    </source>
</reference>
<dbReference type="Pfam" id="PF01529">
    <property type="entry name" value="DHHC"/>
    <property type="match status" value="1"/>
</dbReference>
<comment type="similarity">
    <text evidence="7">Belongs to the DHHC palmitoyltransferase family.</text>
</comment>
<keyword evidence="4 7" id="KW-1133">Transmembrane helix</keyword>
<feature type="compositionally biased region" description="Basic and acidic residues" evidence="8">
    <location>
        <begin position="294"/>
        <end position="305"/>
    </location>
</feature>
<evidence type="ECO:0000313" key="11">
    <source>
        <dbReference type="Proteomes" id="UP001230188"/>
    </source>
</evidence>
<comment type="caution">
    <text evidence="10">The sequence shown here is derived from an EMBL/GenBank/DDBJ whole genome shotgun (WGS) entry which is preliminary data.</text>
</comment>
<keyword evidence="5 7" id="KW-0472">Membrane</keyword>
<gene>
    <name evidence="10" type="ORF">CTAYLR_009721</name>
</gene>
<feature type="domain" description="Palmitoyltransferase DHHC" evidence="9">
    <location>
        <begin position="108"/>
        <end position="231"/>
    </location>
</feature>
<keyword evidence="3 7" id="KW-0812">Transmembrane</keyword>
<evidence type="ECO:0000256" key="4">
    <source>
        <dbReference type="ARBA" id="ARBA00022989"/>
    </source>
</evidence>
<dbReference type="GO" id="GO:0006612">
    <property type="term" value="P:protein targeting to membrane"/>
    <property type="evidence" value="ECO:0007669"/>
    <property type="project" value="TreeGrafter"/>
</dbReference>
<proteinExistence type="inferred from homology"/>
<dbReference type="GO" id="GO:0019706">
    <property type="term" value="F:protein-cysteine S-palmitoyltransferase activity"/>
    <property type="evidence" value="ECO:0007669"/>
    <property type="project" value="UniProtKB-EC"/>
</dbReference>
<feature type="region of interest" description="Disordered" evidence="8">
    <location>
        <begin position="294"/>
        <end position="322"/>
    </location>
</feature>
<dbReference type="AlphaFoldDB" id="A0AAD7UH46"/>
<evidence type="ECO:0000256" key="1">
    <source>
        <dbReference type="ARBA" id="ARBA00004141"/>
    </source>
</evidence>
<evidence type="ECO:0000313" key="10">
    <source>
        <dbReference type="EMBL" id="KAJ8603924.1"/>
    </source>
</evidence>
<name>A0AAD7UH46_9STRA</name>
<dbReference type="InterPro" id="IPR001594">
    <property type="entry name" value="Palmitoyltrfase_DHHC"/>
</dbReference>
<dbReference type="EMBL" id="JAQMWT010000343">
    <property type="protein sequence ID" value="KAJ8603924.1"/>
    <property type="molecule type" value="Genomic_DNA"/>
</dbReference>
<evidence type="ECO:0000256" key="6">
    <source>
        <dbReference type="ARBA" id="ARBA00023315"/>
    </source>
</evidence>
<feature type="transmembrane region" description="Helical" evidence="7">
    <location>
        <begin position="20"/>
        <end position="37"/>
    </location>
</feature>
<evidence type="ECO:0000259" key="9">
    <source>
        <dbReference type="Pfam" id="PF01529"/>
    </source>
</evidence>
<dbReference type="GO" id="GO:0005783">
    <property type="term" value="C:endoplasmic reticulum"/>
    <property type="evidence" value="ECO:0007669"/>
    <property type="project" value="TreeGrafter"/>
</dbReference>
<feature type="transmembrane region" description="Helical" evidence="7">
    <location>
        <begin position="190"/>
        <end position="213"/>
    </location>
</feature>
<comment type="domain">
    <text evidence="7">The DHHC domain is required for palmitoyltransferase activity.</text>
</comment>
<evidence type="ECO:0000256" key="3">
    <source>
        <dbReference type="ARBA" id="ARBA00022692"/>
    </source>
</evidence>
<dbReference type="InterPro" id="IPR039859">
    <property type="entry name" value="PFA4/ZDH16/20/ERF2-like"/>
</dbReference>
<keyword evidence="11" id="KW-1185">Reference proteome</keyword>
<dbReference type="GO" id="GO:0016020">
    <property type="term" value="C:membrane"/>
    <property type="evidence" value="ECO:0007669"/>
    <property type="project" value="UniProtKB-SubCell"/>
</dbReference>
<evidence type="ECO:0000256" key="8">
    <source>
        <dbReference type="SAM" id="MobiDB-lite"/>
    </source>
</evidence>
<keyword evidence="6 7" id="KW-0012">Acyltransferase</keyword>